<dbReference type="Proteomes" id="UP000602759">
    <property type="component" value="Unassembled WGS sequence"/>
</dbReference>
<evidence type="ECO:0000313" key="3">
    <source>
        <dbReference type="Proteomes" id="UP000602759"/>
    </source>
</evidence>
<keyword evidence="3" id="KW-1185">Reference proteome</keyword>
<evidence type="ECO:0000313" key="2">
    <source>
        <dbReference type="EMBL" id="MBD1435054.1"/>
    </source>
</evidence>
<organism evidence="2 3">
    <name type="scientific">Sphingobacterium micropteri</name>
    <dbReference type="NCBI Taxonomy" id="2763501"/>
    <lineage>
        <taxon>Bacteria</taxon>
        <taxon>Pseudomonadati</taxon>
        <taxon>Bacteroidota</taxon>
        <taxon>Sphingobacteriia</taxon>
        <taxon>Sphingobacteriales</taxon>
        <taxon>Sphingobacteriaceae</taxon>
        <taxon>Sphingobacterium</taxon>
    </lineage>
</organism>
<protein>
    <submittedName>
        <fullName evidence="2">GNAT family N-acetyltransferase</fullName>
    </submittedName>
</protein>
<gene>
    <name evidence="2" type="ORF">H8B06_19700</name>
</gene>
<dbReference type="EMBL" id="JACOIK010000018">
    <property type="protein sequence ID" value="MBD1435054.1"/>
    <property type="molecule type" value="Genomic_DNA"/>
</dbReference>
<dbReference type="Gene3D" id="3.40.630.30">
    <property type="match status" value="1"/>
</dbReference>
<dbReference type="PANTHER" id="PTHR43792:SF1">
    <property type="entry name" value="N-ACETYLTRANSFERASE DOMAIN-CONTAINING PROTEIN"/>
    <property type="match status" value="1"/>
</dbReference>
<dbReference type="Pfam" id="PF13302">
    <property type="entry name" value="Acetyltransf_3"/>
    <property type="match status" value="1"/>
</dbReference>
<dbReference type="PROSITE" id="PS51186">
    <property type="entry name" value="GNAT"/>
    <property type="match status" value="1"/>
</dbReference>
<evidence type="ECO:0000259" key="1">
    <source>
        <dbReference type="PROSITE" id="PS51186"/>
    </source>
</evidence>
<sequence>MAIKFRLEKLIPADFPIYFDLVGNEEVMAMITERAIPLEEAKSDYEKRMLENQFHSDFGHFKIMEEKSDNFIGVGKLEIEAPDSNKAELGYMLLPKYWGKGIASEVAYQLIGAARKHVFIKKLFAIIDPKNIPSRKILVNNGFVSKEFTDFDGLPGEVLELVIPRN</sequence>
<reference evidence="2 3" key="1">
    <citation type="submission" date="2020-08" db="EMBL/GenBank/DDBJ databases">
        <title>Sphingobacterium sp. DN00404 isolated from aquaculture water.</title>
        <authorList>
            <person name="Zhang M."/>
        </authorList>
    </citation>
    <scope>NUCLEOTIDE SEQUENCE [LARGE SCALE GENOMIC DNA]</scope>
    <source>
        <strain evidence="2 3">DN00404</strain>
    </source>
</reference>
<accession>A0ABR7YUP4</accession>
<dbReference type="InterPro" id="IPR051531">
    <property type="entry name" value="N-acetyltransferase"/>
</dbReference>
<dbReference type="RefSeq" id="WP_190995901.1">
    <property type="nucleotide sequence ID" value="NZ_JACOIK010000018.1"/>
</dbReference>
<feature type="domain" description="N-acetyltransferase" evidence="1">
    <location>
        <begin position="17"/>
        <end position="166"/>
    </location>
</feature>
<name>A0ABR7YUP4_9SPHI</name>
<comment type="caution">
    <text evidence="2">The sequence shown here is derived from an EMBL/GenBank/DDBJ whole genome shotgun (WGS) entry which is preliminary data.</text>
</comment>
<dbReference type="InterPro" id="IPR000182">
    <property type="entry name" value="GNAT_dom"/>
</dbReference>
<dbReference type="InterPro" id="IPR016181">
    <property type="entry name" value="Acyl_CoA_acyltransferase"/>
</dbReference>
<dbReference type="PANTHER" id="PTHR43792">
    <property type="entry name" value="GNAT FAMILY, PUTATIVE (AFU_ORTHOLOGUE AFUA_3G00765)-RELATED-RELATED"/>
    <property type="match status" value="1"/>
</dbReference>
<dbReference type="SUPFAM" id="SSF55729">
    <property type="entry name" value="Acyl-CoA N-acyltransferases (Nat)"/>
    <property type="match status" value="1"/>
</dbReference>
<proteinExistence type="predicted"/>